<evidence type="ECO:0000313" key="2">
    <source>
        <dbReference type="Proteomes" id="UP000218615"/>
    </source>
</evidence>
<protein>
    <submittedName>
        <fullName evidence="1">Uncharacterized protein</fullName>
    </submittedName>
</protein>
<organism evidence="1 2">
    <name type="scientific">Candidatus Methanoperedens nitratireducens</name>
    <dbReference type="NCBI Taxonomy" id="1392998"/>
    <lineage>
        <taxon>Archaea</taxon>
        <taxon>Methanobacteriati</taxon>
        <taxon>Methanobacteriota</taxon>
        <taxon>Stenosarchaea group</taxon>
        <taxon>Methanomicrobia</taxon>
        <taxon>Methanosarcinales</taxon>
        <taxon>ANME-2 cluster</taxon>
        <taxon>Candidatus Methanoperedentaceae</taxon>
        <taxon>Candidatus Methanoperedens</taxon>
    </lineage>
</organism>
<sequence>MILTDSLKYYIVEKSTPYHRRRHTVDYYGRNLIGARTNINCCKAGT</sequence>
<reference evidence="2" key="1">
    <citation type="submission" date="2017-06" db="EMBL/GenBank/DDBJ databases">
        <authorList>
            <person name="Cremers G."/>
        </authorList>
    </citation>
    <scope>NUCLEOTIDE SEQUENCE [LARGE SCALE GENOMIC DNA]</scope>
</reference>
<accession>A0A284VUP7</accession>
<name>A0A284VUP7_9EURY</name>
<evidence type="ECO:0000313" key="1">
    <source>
        <dbReference type="EMBL" id="SNQ62917.1"/>
    </source>
</evidence>
<dbReference type="EMBL" id="FZMP01000249">
    <property type="protein sequence ID" value="SNQ62917.1"/>
    <property type="molecule type" value="Genomic_DNA"/>
</dbReference>
<keyword evidence="2" id="KW-1185">Reference proteome</keyword>
<proteinExistence type="predicted"/>
<gene>
    <name evidence="1" type="ORF">MNV_980019</name>
</gene>
<dbReference type="AlphaFoldDB" id="A0A284VUP7"/>
<dbReference type="Proteomes" id="UP000218615">
    <property type="component" value="Unassembled WGS sequence"/>
</dbReference>